<comment type="caution">
    <text evidence="1">The sequence shown here is derived from an EMBL/GenBank/DDBJ whole genome shotgun (WGS) entry which is preliminary data.</text>
</comment>
<sequence length="74" mass="8240">MAGCVGMLGMRLINPPHFKNEDWEECSEATAGRCSHAISPVLLGALHRSGPAVTQHRWASRRDCEEPPGWRERS</sequence>
<keyword evidence="2" id="KW-1185">Reference proteome</keyword>
<dbReference type="AlphaFoldDB" id="A0A3L8RVA9"/>
<evidence type="ECO:0000313" key="2">
    <source>
        <dbReference type="Proteomes" id="UP000276834"/>
    </source>
</evidence>
<gene>
    <name evidence="1" type="ORF">DV515_00015471</name>
</gene>
<reference evidence="1 2" key="1">
    <citation type="journal article" date="2018" name="Proc. R. Soc. B">
        <title>A non-coding region near Follistatin controls head colour polymorphism in the Gouldian finch.</title>
        <authorList>
            <person name="Toomey M.B."/>
            <person name="Marques C.I."/>
            <person name="Andrade P."/>
            <person name="Araujo P.M."/>
            <person name="Sabatino S."/>
            <person name="Gazda M.A."/>
            <person name="Afonso S."/>
            <person name="Lopes R.J."/>
            <person name="Corbo J.C."/>
            <person name="Carneiro M."/>
        </authorList>
    </citation>
    <scope>NUCLEOTIDE SEQUENCE [LARGE SCALE GENOMIC DNA]</scope>
    <source>
        <strain evidence="1">Red01</strain>
        <tissue evidence="1">Muscle</tissue>
    </source>
</reference>
<evidence type="ECO:0000313" key="1">
    <source>
        <dbReference type="EMBL" id="RLV88289.1"/>
    </source>
</evidence>
<protein>
    <submittedName>
        <fullName evidence="1">Uncharacterized protein</fullName>
    </submittedName>
</protein>
<dbReference type="Proteomes" id="UP000276834">
    <property type="component" value="Unassembled WGS sequence"/>
</dbReference>
<dbReference type="EMBL" id="QUSF01000185">
    <property type="protein sequence ID" value="RLV88289.1"/>
    <property type="molecule type" value="Genomic_DNA"/>
</dbReference>
<organism evidence="1 2">
    <name type="scientific">Chloebia gouldiae</name>
    <name type="common">Gouldian finch</name>
    <name type="synonym">Erythrura gouldiae</name>
    <dbReference type="NCBI Taxonomy" id="44316"/>
    <lineage>
        <taxon>Eukaryota</taxon>
        <taxon>Metazoa</taxon>
        <taxon>Chordata</taxon>
        <taxon>Craniata</taxon>
        <taxon>Vertebrata</taxon>
        <taxon>Euteleostomi</taxon>
        <taxon>Archelosauria</taxon>
        <taxon>Archosauria</taxon>
        <taxon>Dinosauria</taxon>
        <taxon>Saurischia</taxon>
        <taxon>Theropoda</taxon>
        <taxon>Coelurosauria</taxon>
        <taxon>Aves</taxon>
        <taxon>Neognathae</taxon>
        <taxon>Neoaves</taxon>
        <taxon>Telluraves</taxon>
        <taxon>Australaves</taxon>
        <taxon>Passeriformes</taxon>
        <taxon>Passeroidea</taxon>
        <taxon>Passeridae</taxon>
        <taxon>Chloebia</taxon>
    </lineage>
</organism>
<accession>A0A3L8RVA9</accession>
<proteinExistence type="predicted"/>
<name>A0A3L8RVA9_CHLGU</name>